<name>I4BAF5_TURPD</name>
<gene>
    <name evidence="3" type="ordered locus">Turpa_3628</name>
</gene>
<evidence type="ECO:0000256" key="1">
    <source>
        <dbReference type="SAM" id="SignalP"/>
    </source>
</evidence>
<dbReference type="Gene3D" id="2.40.160.100">
    <property type="match status" value="1"/>
</dbReference>
<dbReference type="AlphaFoldDB" id="I4BAF5"/>
<protein>
    <recommendedName>
        <fullName evidence="2">Alginate export domain-containing protein</fullName>
    </recommendedName>
</protein>
<proteinExistence type="predicted"/>
<sequence length="477" mass="53169">MKTHSTKIRFLAIVLAIASVTALGAQKPRKGPIKPAGVVVAPATPAEPLKAATAESATSVTGSTPAVTAKWYDSVKITGMVRVRPEVKENFAFDAGQRYNFVGQKVWLRAEKEFDDKTKLVITLQDARIWGGQNPTITDSSTEQQATDIREAYVQMKNFFYTPFDLKLGRQKLEFGEEMLVGSLDWSNVGRSFDGFKLTWDKGINNFQAFSTIIQESNSNDLNNTANSLNKQGMYFSGFYNQVKFHRGFMVDLFGLARNQDVDGHSNQLYTGGLRFSNRTDAGNKTPADMWFDYSIEGAYQGGQKAGKEIQAYGAVAFVGVKFDLGVKMRFGGQGAYSSGDRNPNDGKYETFDSLYPTPHYQFGQADMTSWRNLTGGGLDYTVWFTPDFSVKLDYWYAMRTSGNDSWYSIGGTPYASAALGTEKELYQEAGVLINYKPRDYLMFQSGYAYAMRGKAMNAANKSGDYQFAYFMSTFIF</sequence>
<dbReference type="InterPro" id="IPR053728">
    <property type="entry name" value="Alginate_Permeability_Chnl"/>
</dbReference>
<dbReference type="RefSeq" id="WP_014804739.1">
    <property type="nucleotide sequence ID" value="NC_018020.1"/>
</dbReference>
<dbReference type="HOGENOM" id="CLU_554207_0_0_12"/>
<reference evidence="3 4" key="1">
    <citation type="submission" date="2012-06" db="EMBL/GenBank/DDBJ databases">
        <title>The complete chromosome of genome of Turneriella parva DSM 21527.</title>
        <authorList>
            <consortium name="US DOE Joint Genome Institute (JGI-PGF)"/>
            <person name="Lucas S."/>
            <person name="Han J."/>
            <person name="Lapidus A."/>
            <person name="Bruce D."/>
            <person name="Goodwin L."/>
            <person name="Pitluck S."/>
            <person name="Peters L."/>
            <person name="Kyrpides N."/>
            <person name="Mavromatis K."/>
            <person name="Ivanova N."/>
            <person name="Mikhailova N."/>
            <person name="Chertkov O."/>
            <person name="Detter J.C."/>
            <person name="Tapia R."/>
            <person name="Han C."/>
            <person name="Land M."/>
            <person name="Hauser L."/>
            <person name="Markowitz V."/>
            <person name="Cheng J.-F."/>
            <person name="Hugenholtz P."/>
            <person name="Woyke T."/>
            <person name="Wu D."/>
            <person name="Gronow S."/>
            <person name="Wellnitz S."/>
            <person name="Brambilla E."/>
            <person name="Klenk H.-P."/>
            <person name="Eisen J.A."/>
        </authorList>
    </citation>
    <scope>NUCLEOTIDE SEQUENCE [LARGE SCALE GENOMIC DNA]</scope>
    <source>
        <strain evidence="4">ATCC BAA-1111 / DSM 21527 / NCTC 11395 / H</strain>
    </source>
</reference>
<dbReference type="OrthoDB" id="9764666at2"/>
<keyword evidence="4" id="KW-1185">Reference proteome</keyword>
<dbReference type="STRING" id="869212.Turpa_3628"/>
<evidence type="ECO:0000259" key="2">
    <source>
        <dbReference type="Pfam" id="PF13372"/>
    </source>
</evidence>
<dbReference type="InterPro" id="IPR025388">
    <property type="entry name" value="Alginate_export_dom"/>
</dbReference>
<dbReference type="KEGG" id="tpx:Turpa_3628"/>
<organism evidence="3 4">
    <name type="scientific">Turneriella parva (strain ATCC BAA-1111 / DSM 21527 / NCTC 11395 / H)</name>
    <name type="common">Leptospira parva</name>
    <dbReference type="NCBI Taxonomy" id="869212"/>
    <lineage>
        <taxon>Bacteria</taxon>
        <taxon>Pseudomonadati</taxon>
        <taxon>Spirochaetota</taxon>
        <taxon>Spirochaetia</taxon>
        <taxon>Leptospirales</taxon>
        <taxon>Leptospiraceae</taxon>
        <taxon>Turneriella</taxon>
    </lineage>
</organism>
<evidence type="ECO:0000313" key="3">
    <source>
        <dbReference type="EMBL" id="AFM14262.1"/>
    </source>
</evidence>
<feature type="domain" description="Alginate export" evidence="2">
    <location>
        <begin position="77"/>
        <end position="462"/>
    </location>
</feature>
<dbReference type="EMBL" id="CP002959">
    <property type="protein sequence ID" value="AFM14262.1"/>
    <property type="molecule type" value="Genomic_DNA"/>
</dbReference>
<evidence type="ECO:0000313" key="4">
    <source>
        <dbReference type="Proteomes" id="UP000006048"/>
    </source>
</evidence>
<feature type="signal peptide" evidence="1">
    <location>
        <begin position="1"/>
        <end position="24"/>
    </location>
</feature>
<keyword evidence="1" id="KW-0732">Signal</keyword>
<feature type="chain" id="PRO_5003686072" description="Alginate export domain-containing protein" evidence="1">
    <location>
        <begin position="25"/>
        <end position="477"/>
    </location>
</feature>
<dbReference type="Proteomes" id="UP000006048">
    <property type="component" value="Chromosome"/>
</dbReference>
<dbReference type="Pfam" id="PF13372">
    <property type="entry name" value="Alginate_exp"/>
    <property type="match status" value="1"/>
</dbReference>
<accession>I4BAF5</accession>